<name>A0A1M5XAS4_9BACT</name>
<protein>
    <submittedName>
        <fullName evidence="9">ABC-type transport system, involved in lipoprotein release, permease component</fullName>
    </submittedName>
</protein>
<evidence type="ECO:0000259" key="8">
    <source>
        <dbReference type="Pfam" id="PF02687"/>
    </source>
</evidence>
<evidence type="ECO:0000256" key="7">
    <source>
        <dbReference type="SAM" id="Phobius"/>
    </source>
</evidence>
<evidence type="ECO:0000256" key="2">
    <source>
        <dbReference type="ARBA" id="ARBA00022475"/>
    </source>
</evidence>
<feature type="transmembrane region" description="Helical" evidence="7">
    <location>
        <begin position="350"/>
        <end position="375"/>
    </location>
</feature>
<keyword evidence="2" id="KW-1003">Cell membrane</keyword>
<organism evidence="9 10">
    <name type="scientific">Chryseolinea serpens</name>
    <dbReference type="NCBI Taxonomy" id="947013"/>
    <lineage>
        <taxon>Bacteria</taxon>
        <taxon>Pseudomonadati</taxon>
        <taxon>Bacteroidota</taxon>
        <taxon>Cytophagia</taxon>
        <taxon>Cytophagales</taxon>
        <taxon>Fulvivirgaceae</taxon>
        <taxon>Chryseolinea</taxon>
    </lineage>
</organism>
<feature type="transmembrane region" description="Helical" evidence="7">
    <location>
        <begin position="429"/>
        <end position="449"/>
    </location>
</feature>
<dbReference type="Pfam" id="PF02687">
    <property type="entry name" value="FtsX"/>
    <property type="match status" value="2"/>
</dbReference>
<dbReference type="InterPro" id="IPR003838">
    <property type="entry name" value="ABC3_permease_C"/>
</dbReference>
<feature type="transmembrane region" description="Helical" evidence="7">
    <location>
        <begin position="759"/>
        <end position="784"/>
    </location>
</feature>
<sequence length="799" mass="87919">MKTRYIKVIRDLTSDYPKNIMLIVAIALGVFGIGAILGGYSVIKREMTDNYLSTVPASATLELEKEISKSLVDSVKKIPGIQEAERHATVTARMRVGDKWFPLLLFVIDDFKEKRTNKPHHLSGEAEPSPGSMLVERTALIVMNAKEGDDLLIKTPHGEPQKVKLSGTVHDPGLAPAWQEQAGYGYITIETLHALGETQGFDQLRILVSEQPYSRDHIMETAQSVARQVERAGYPVHEIQVPSPGKHPHQSQMNAVMSIFIVFSFMILVLGSILVATSMATLMVKQVRQIGVMKTIGANSIQVMGLYALMMVLLCVLALMVAIPLSRLAAAGFYRQLAVLLNLEINDDSIPYWVAIIQVGSGLIIPLVAAALPVIRGSRISVKNALDNYGVTQTYSANTSWIVRFSQLNFFSETFRLAIRNVFRQRSRLVMTLGLLAAGGAMFMTALNVSEAWDSNLKRIYVQRLYDLEVHLNNFTTTDSIVKKIDAVQGVRAVEAWSSSPTSVSKDNALNITSTYPDKGHASFTMLALPVPTQLLNPTITEGKWLHDPTAHHVVLNQSARSSLKIGDEVSLAIEEKVSTWKVIGFVEDVGSHSTAYVSLQTFSAITNTTGQAELLRISYRDRSKENAMRKNLEIEKLLEKENMAVSKTIPVWLLRNAIAAHMKVLVNSLLAMALLMALVGTIGLVSTVSMSVLERTREIGVMRAIGATPAKIRSLIVWEGLLIGTISIFVAFVLSVVLSTYMGRVIGDMAFRTPLSLTISAFALMTWIVTIFAVAYVAVLLPARRANRISTREALAYE</sequence>
<dbReference type="GO" id="GO:0005886">
    <property type="term" value="C:plasma membrane"/>
    <property type="evidence" value="ECO:0007669"/>
    <property type="project" value="UniProtKB-SubCell"/>
</dbReference>
<keyword evidence="4 7" id="KW-1133">Transmembrane helix</keyword>
<keyword evidence="9" id="KW-0449">Lipoprotein</keyword>
<comment type="subcellular location">
    <subcellularLocation>
        <location evidence="1">Cell membrane</location>
        <topology evidence="1">Multi-pass membrane protein</topology>
    </subcellularLocation>
</comment>
<keyword evidence="3 7" id="KW-0812">Transmembrane</keyword>
<keyword evidence="5 7" id="KW-0472">Membrane</keyword>
<evidence type="ECO:0000313" key="10">
    <source>
        <dbReference type="Proteomes" id="UP000184212"/>
    </source>
</evidence>
<dbReference type="Proteomes" id="UP000184212">
    <property type="component" value="Unassembled WGS sequence"/>
</dbReference>
<keyword evidence="10" id="KW-1185">Reference proteome</keyword>
<evidence type="ECO:0000256" key="5">
    <source>
        <dbReference type="ARBA" id="ARBA00023136"/>
    </source>
</evidence>
<evidence type="ECO:0000256" key="6">
    <source>
        <dbReference type="ARBA" id="ARBA00038076"/>
    </source>
</evidence>
<dbReference type="GO" id="GO:0022857">
    <property type="term" value="F:transmembrane transporter activity"/>
    <property type="evidence" value="ECO:0007669"/>
    <property type="project" value="TreeGrafter"/>
</dbReference>
<dbReference type="RefSeq" id="WP_073142607.1">
    <property type="nucleotide sequence ID" value="NZ_FQWQ01000006.1"/>
</dbReference>
<reference evidence="9 10" key="1">
    <citation type="submission" date="2016-11" db="EMBL/GenBank/DDBJ databases">
        <authorList>
            <person name="Jaros S."/>
            <person name="Januszkiewicz K."/>
            <person name="Wedrychowicz H."/>
        </authorList>
    </citation>
    <scope>NUCLEOTIDE SEQUENCE [LARGE SCALE GENOMIC DNA]</scope>
    <source>
        <strain evidence="9 10">DSM 24574</strain>
    </source>
</reference>
<evidence type="ECO:0000256" key="4">
    <source>
        <dbReference type="ARBA" id="ARBA00022989"/>
    </source>
</evidence>
<feature type="transmembrane region" description="Helical" evidence="7">
    <location>
        <begin position="715"/>
        <end position="739"/>
    </location>
</feature>
<proteinExistence type="inferred from homology"/>
<dbReference type="AlphaFoldDB" id="A0A1M5XAS4"/>
<feature type="domain" description="ABC3 transporter permease C-terminal" evidence="8">
    <location>
        <begin position="672"/>
        <end position="791"/>
    </location>
</feature>
<accession>A0A1M5XAS4</accession>
<evidence type="ECO:0000313" key="9">
    <source>
        <dbReference type="EMBL" id="SHH96930.1"/>
    </source>
</evidence>
<comment type="similarity">
    <text evidence="6">Belongs to the ABC-4 integral membrane protein family.</text>
</comment>
<dbReference type="InterPro" id="IPR050250">
    <property type="entry name" value="Macrolide_Exporter_MacB"/>
</dbReference>
<gene>
    <name evidence="9" type="ORF">SAMN04488109_6330</name>
</gene>
<feature type="domain" description="ABC3 transporter permease C-terminal" evidence="8">
    <location>
        <begin position="261"/>
        <end position="381"/>
    </location>
</feature>
<feature type="transmembrane region" description="Helical" evidence="7">
    <location>
        <begin position="670"/>
        <end position="694"/>
    </location>
</feature>
<evidence type="ECO:0000256" key="1">
    <source>
        <dbReference type="ARBA" id="ARBA00004651"/>
    </source>
</evidence>
<feature type="transmembrane region" description="Helical" evidence="7">
    <location>
        <begin position="305"/>
        <end position="330"/>
    </location>
</feature>
<feature type="transmembrane region" description="Helical" evidence="7">
    <location>
        <begin position="20"/>
        <end position="43"/>
    </location>
</feature>
<evidence type="ECO:0000256" key="3">
    <source>
        <dbReference type="ARBA" id="ARBA00022692"/>
    </source>
</evidence>
<dbReference type="EMBL" id="FQWQ01000006">
    <property type="protein sequence ID" value="SHH96930.1"/>
    <property type="molecule type" value="Genomic_DNA"/>
</dbReference>
<dbReference type="STRING" id="947013.SAMN04488109_6330"/>
<feature type="transmembrane region" description="Helical" evidence="7">
    <location>
        <begin position="256"/>
        <end position="284"/>
    </location>
</feature>
<dbReference type="PANTHER" id="PTHR30572:SF4">
    <property type="entry name" value="ABC TRANSPORTER PERMEASE YTRF"/>
    <property type="match status" value="1"/>
</dbReference>
<dbReference type="PANTHER" id="PTHR30572">
    <property type="entry name" value="MEMBRANE COMPONENT OF TRANSPORTER-RELATED"/>
    <property type="match status" value="1"/>
</dbReference>